<keyword evidence="1" id="KW-0175">Coiled coil</keyword>
<evidence type="ECO:0000256" key="1">
    <source>
        <dbReference type="SAM" id="Coils"/>
    </source>
</evidence>
<organism evidence="3">
    <name type="scientific">viral metagenome</name>
    <dbReference type="NCBI Taxonomy" id="1070528"/>
    <lineage>
        <taxon>unclassified sequences</taxon>
        <taxon>metagenomes</taxon>
        <taxon>organismal metagenomes</taxon>
    </lineage>
</organism>
<feature type="transmembrane region" description="Helical" evidence="2">
    <location>
        <begin position="795"/>
        <end position="813"/>
    </location>
</feature>
<dbReference type="EMBL" id="MN739499">
    <property type="protein sequence ID" value="QHT08602.1"/>
    <property type="molecule type" value="Genomic_DNA"/>
</dbReference>
<dbReference type="Gene3D" id="2.60.120.260">
    <property type="entry name" value="Galactose-binding domain-like"/>
    <property type="match status" value="1"/>
</dbReference>
<evidence type="ECO:0000313" key="3">
    <source>
        <dbReference type="EMBL" id="QHT08602.1"/>
    </source>
</evidence>
<feature type="coiled-coil region" evidence="1">
    <location>
        <begin position="711"/>
        <end position="738"/>
    </location>
</feature>
<sequence length="814" mass="90295">MSNNFKEGEFYINQRKNQEKCLSKDLDIIEGFTVVSRQAQKKNPSNFYIPDGSDPGQTVMCQPDKIRYIRISQTNNYLTIQEVQVFDESGRNVAIHGGYSNDYELTQGFCRKTTNQGVGVGTPGSVYKGDLTTAECEQNCSTGCSAYEIQNEGSTEGLNPGCWIYQDPTVKGDGNKNAMCRVKQRETGTPIATMSSYYKGTNPYMAIDGNISNNQPWPNSACTAGTTGGWWEVDLGRAVNVKKVVVYNRPDCCQDRLSGAQLTVIDSEHRTVLTKTLNSNRKQVFNIGREKKNCGGPVIQKNMDDFRELSELRNIYNRQLQDYNQSIKALLEDSQHFVNASNNSNNKFANSYVRDEANGAVGYVTSRGVWKWINSPSQGNSIQGKANCPPNWTSYTNTKADSGQLYTIGNAPQGEIVKMNGQDLIKGSGMINNQTCGNAGQNVYVTNPSATTNRQYVNCSKNAGAYQSDLGNNTMEACSKRAEDMGSNVFQLGPDQGNGRGNCYIGGGGGNTVEDSICSVAPGVGRMGRNVAGKFENEGGNNWWQFDYEWTPGYTAYATYQTKNADNSNLGQTFHITDNLTKKQYPNNMISGYGDEFELQQGYNSYGNDIVSGTGLSIEQIKQKCIETPGAAGFYVNGNNYWIKNGNMWPNGKRQYTGGDLYVRNKSINNSNSCSNKVNFSKQKIVNGYANEGIMNIGTTCGLGTINERDREAINAQYSKLQEILNKIKEKIRELAGEDIKLNKGLMDEQKIMESRLKRYEQVYSQIGREKRLINRDSAMEEDATLNMLSSNKMYIIWSILALGLTFGVTKFTK</sequence>
<dbReference type="PANTHER" id="PTHR45713:SF6">
    <property type="entry name" value="F5_8 TYPE C DOMAIN-CONTAINING PROTEIN"/>
    <property type="match status" value="1"/>
</dbReference>
<name>A0A6C0CWR7_9ZZZZ</name>
<dbReference type="InterPro" id="IPR051941">
    <property type="entry name" value="BG_Antigen-Binding_Lectin"/>
</dbReference>
<protein>
    <submittedName>
        <fullName evidence="3">Uncharacterized protein</fullName>
    </submittedName>
</protein>
<dbReference type="Pfam" id="PF22633">
    <property type="entry name" value="F5_F8_type_C_2"/>
    <property type="match status" value="1"/>
</dbReference>
<accession>A0A6C0CWR7</accession>
<dbReference type="PANTHER" id="PTHR45713">
    <property type="entry name" value="FTP DOMAIN-CONTAINING PROTEIN"/>
    <property type="match status" value="1"/>
</dbReference>
<keyword evidence="2" id="KW-1133">Transmembrane helix</keyword>
<evidence type="ECO:0000256" key="2">
    <source>
        <dbReference type="SAM" id="Phobius"/>
    </source>
</evidence>
<proteinExistence type="predicted"/>
<dbReference type="AlphaFoldDB" id="A0A6C0CWR7"/>
<keyword evidence="2" id="KW-0472">Membrane</keyword>
<keyword evidence="2" id="KW-0812">Transmembrane</keyword>
<dbReference type="SUPFAM" id="SSF49785">
    <property type="entry name" value="Galactose-binding domain-like"/>
    <property type="match status" value="1"/>
</dbReference>
<dbReference type="InterPro" id="IPR008979">
    <property type="entry name" value="Galactose-bd-like_sf"/>
</dbReference>
<reference evidence="3" key="1">
    <citation type="journal article" date="2020" name="Nature">
        <title>Giant virus diversity and host interactions through global metagenomics.</title>
        <authorList>
            <person name="Schulz F."/>
            <person name="Roux S."/>
            <person name="Paez-Espino D."/>
            <person name="Jungbluth S."/>
            <person name="Walsh D.A."/>
            <person name="Denef V.J."/>
            <person name="McMahon K.D."/>
            <person name="Konstantinidis K.T."/>
            <person name="Eloe-Fadrosh E.A."/>
            <person name="Kyrpides N.C."/>
            <person name="Woyke T."/>
        </authorList>
    </citation>
    <scope>NUCLEOTIDE SEQUENCE</scope>
    <source>
        <strain evidence="3">GVMAG-M-3300023109-53</strain>
    </source>
</reference>